<protein>
    <submittedName>
        <fullName evidence="2">Uncharacterized protein</fullName>
    </submittedName>
</protein>
<dbReference type="Proteomes" id="UP001162480">
    <property type="component" value="Chromosome 4"/>
</dbReference>
<feature type="compositionally biased region" description="Basic and acidic residues" evidence="1">
    <location>
        <begin position="119"/>
        <end position="128"/>
    </location>
</feature>
<feature type="compositionally biased region" description="Basic and acidic residues" evidence="1">
    <location>
        <begin position="89"/>
        <end position="101"/>
    </location>
</feature>
<dbReference type="AlphaFoldDB" id="A0AA36AUC8"/>
<evidence type="ECO:0000256" key="1">
    <source>
        <dbReference type="SAM" id="MobiDB-lite"/>
    </source>
</evidence>
<proteinExistence type="predicted"/>
<keyword evidence="3" id="KW-1185">Reference proteome</keyword>
<accession>A0AA36AUC8</accession>
<reference evidence="2" key="1">
    <citation type="submission" date="2023-08" db="EMBL/GenBank/DDBJ databases">
        <authorList>
            <person name="Alioto T."/>
            <person name="Alioto T."/>
            <person name="Gomez Garrido J."/>
        </authorList>
    </citation>
    <scope>NUCLEOTIDE SEQUENCE</scope>
</reference>
<evidence type="ECO:0000313" key="2">
    <source>
        <dbReference type="EMBL" id="CAI9721904.1"/>
    </source>
</evidence>
<sequence length="128" mass="14408">MADGTTDASEHTQMVIVLWKREVSLNEILSILEEEDEGLYDIFIEHPEITDMTDDDSGKEDEANTIQYTHHLSGKKLRAPAELQSRSTKTIDNKVMQKESSAETGAASGAGKKRKKNVKLLEKRLTYK</sequence>
<feature type="region of interest" description="Disordered" evidence="1">
    <location>
        <begin position="71"/>
        <end position="128"/>
    </location>
</feature>
<name>A0AA36AUC8_OCTVU</name>
<organism evidence="2 3">
    <name type="scientific">Octopus vulgaris</name>
    <name type="common">Common octopus</name>
    <dbReference type="NCBI Taxonomy" id="6645"/>
    <lineage>
        <taxon>Eukaryota</taxon>
        <taxon>Metazoa</taxon>
        <taxon>Spiralia</taxon>
        <taxon>Lophotrochozoa</taxon>
        <taxon>Mollusca</taxon>
        <taxon>Cephalopoda</taxon>
        <taxon>Coleoidea</taxon>
        <taxon>Octopodiformes</taxon>
        <taxon>Octopoda</taxon>
        <taxon>Incirrata</taxon>
        <taxon>Octopodidae</taxon>
        <taxon>Octopus</taxon>
    </lineage>
</organism>
<evidence type="ECO:0000313" key="3">
    <source>
        <dbReference type="Proteomes" id="UP001162480"/>
    </source>
</evidence>
<gene>
    <name evidence="2" type="ORF">OCTVUL_1B009780</name>
</gene>
<dbReference type="EMBL" id="OX597817">
    <property type="protein sequence ID" value="CAI9721904.1"/>
    <property type="molecule type" value="Genomic_DNA"/>
</dbReference>